<name>A0A8J2BTM5_9BACT</name>
<evidence type="ECO:0000313" key="1">
    <source>
        <dbReference type="EMBL" id="CAF0698333.1"/>
    </source>
</evidence>
<keyword evidence="2" id="KW-1185">Reference proteome</keyword>
<accession>A0A8J2BTM5</accession>
<comment type="caution">
    <text evidence="1">The sequence shown here is derived from an EMBL/GenBank/DDBJ whole genome shotgun (WGS) entry which is preliminary data.</text>
</comment>
<dbReference type="AlphaFoldDB" id="A0A8J2BTM5"/>
<dbReference type="EMBL" id="CAJNOB010000019">
    <property type="protein sequence ID" value="CAF0698333.1"/>
    <property type="molecule type" value="Genomic_DNA"/>
</dbReference>
<dbReference type="Proteomes" id="UP000663859">
    <property type="component" value="Unassembled WGS sequence"/>
</dbReference>
<proteinExistence type="predicted"/>
<gene>
    <name evidence="1" type="ORF">MPNT_260012</name>
</gene>
<protein>
    <submittedName>
        <fullName evidence="1">Uncharacterized protein</fullName>
    </submittedName>
</protein>
<reference evidence="1" key="1">
    <citation type="submission" date="2021-02" db="EMBL/GenBank/DDBJ databases">
        <authorList>
            <person name="Cremers G."/>
            <person name="Picone N."/>
        </authorList>
    </citation>
    <scope>NUCLEOTIDE SEQUENCE</scope>
    <source>
        <strain evidence="1">PQ17</strain>
    </source>
</reference>
<evidence type="ECO:0000313" key="2">
    <source>
        <dbReference type="Proteomes" id="UP000663859"/>
    </source>
</evidence>
<organism evidence="1 2">
    <name type="scientific">Candidatus Methylacidithermus pantelleriae</name>
    <dbReference type="NCBI Taxonomy" id="2744239"/>
    <lineage>
        <taxon>Bacteria</taxon>
        <taxon>Pseudomonadati</taxon>
        <taxon>Verrucomicrobiota</taxon>
        <taxon>Methylacidiphilae</taxon>
        <taxon>Methylacidiphilales</taxon>
        <taxon>Methylacidiphilaceae</taxon>
        <taxon>Candidatus Methylacidithermus</taxon>
    </lineage>
</organism>
<sequence length="80" mass="8954">MSLLACGLTARLRTEWISKGFLKELPHTLPGLSVIRVARLLSEGKFPRRMLCRISKGGNELLQQSGPPSSFFPNGCKWIR</sequence>